<evidence type="ECO:0008006" key="3">
    <source>
        <dbReference type="Google" id="ProtNLM"/>
    </source>
</evidence>
<dbReference type="InterPro" id="IPR029063">
    <property type="entry name" value="SAM-dependent_MTases_sf"/>
</dbReference>
<gene>
    <name evidence="1" type="ORF">A2729_01350</name>
</gene>
<reference evidence="1 2" key="1">
    <citation type="journal article" date="2016" name="Nat. Commun.">
        <title>Thousands of microbial genomes shed light on interconnected biogeochemical processes in an aquifer system.</title>
        <authorList>
            <person name="Anantharaman K."/>
            <person name="Brown C.T."/>
            <person name="Hug L.A."/>
            <person name="Sharon I."/>
            <person name="Castelle C.J."/>
            <person name="Probst A.J."/>
            <person name="Thomas B.C."/>
            <person name="Singh A."/>
            <person name="Wilkins M.J."/>
            <person name="Karaoz U."/>
            <person name="Brodie E.L."/>
            <person name="Williams K.H."/>
            <person name="Hubbard S.S."/>
            <person name="Banfield J.F."/>
        </authorList>
    </citation>
    <scope>NUCLEOTIDE SEQUENCE [LARGE SCALE GENOMIC DNA]</scope>
</reference>
<dbReference type="Proteomes" id="UP000178930">
    <property type="component" value="Unassembled WGS sequence"/>
</dbReference>
<dbReference type="CDD" id="cd02440">
    <property type="entry name" value="AdoMet_MTases"/>
    <property type="match status" value="1"/>
</dbReference>
<sequence>MNNRIYKNAFNLFLKRTNEKEVIIKFIEKNVNLDKTVNFLDIGGGDGSLATIIAKKVNNILVIEPNKYFQKHLKGKGLKTINNKWENINLDKKFDFILAAYVVTYFSPQKREQLINKMYNYLNPEGKILILSIDSNKGSWRSIHTYFYKLIGLNHNSSDDKLKIIINKYPNLSKQLKTKIIAKDVDEMLNILTFDFGRYAKDFIKFKPNLKKYLEKYKNKNGEVMLEMVHNAYLISK</sequence>
<dbReference type="Gene3D" id="3.40.50.150">
    <property type="entry name" value="Vaccinia Virus protein VP39"/>
    <property type="match status" value="1"/>
</dbReference>
<dbReference type="AlphaFoldDB" id="A0A1G1XVD2"/>
<dbReference type="EMBL" id="MHIB01000027">
    <property type="protein sequence ID" value="OGY43951.1"/>
    <property type="molecule type" value="Genomic_DNA"/>
</dbReference>
<evidence type="ECO:0000313" key="2">
    <source>
        <dbReference type="Proteomes" id="UP000178930"/>
    </source>
</evidence>
<name>A0A1G1XVD2_9BACT</name>
<evidence type="ECO:0000313" key="1">
    <source>
        <dbReference type="EMBL" id="OGY43951.1"/>
    </source>
</evidence>
<protein>
    <recommendedName>
        <fullName evidence="3">Methyltransferase domain-containing protein</fullName>
    </recommendedName>
</protein>
<dbReference type="Pfam" id="PF13489">
    <property type="entry name" value="Methyltransf_23"/>
    <property type="match status" value="1"/>
</dbReference>
<accession>A0A1G1XVD2</accession>
<dbReference type="SUPFAM" id="SSF53335">
    <property type="entry name" value="S-adenosyl-L-methionine-dependent methyltransferases"/>
    <property type="match status" value="1"/>
</dbReference>
<organism evidence="1 2">
    <name type="scientific">Candidatus Buchananbacteria bacterium RIFCSPHIGHO2_01_FULL_39_14</name>
    <dbReference type="NCBI Taxonomy" id="1797532"/>
    <lineage>
        <taxon>Bacteria</taxon>
        <taxon>Candidatus Buchananiibacteriota</taxon>
    </lineage>
</organism>
<proteinExistence type="predicted"/>
<dbReference type="STRING" id="1797532.A2729_01350"/>
<comment type="caution">
    <text evidence="1">The sequence shown here is derived from an EMBL/GenBank/DDBJ whole genome shotgun (WGS) entry which is preliminary data.</text>
</comment>